<dbReference type="EMBL" id="CAMPGE010001286">
    <property type="protein sequence ID" value="CAI2360067.1"/>
    <property type="molecule type" value="Genomic_DNA"/>
</dbReference>
<proteinExistence type="predicted"/>
<gene>
    <name evidence="1" type="ORF">ECRASSUSDP1_LOCUS1364</name>
</gene>
<dbReference type="Proteomes" id="UP001295684">
    <property type="component" value="Unassembled WGS sequence"/>
</dbReference>
<protein>
    <submittedName>
        <fullName evidence="1">Uncharacterized protein</fullName>
    </submittedName>
</protein>
<reference evidence="1" key="1">
    <citation type="submission" date="2023-07" db="EMBL/GenBank/DDBJ databases">
        <authorList>
            <consortium name="AG Swart"/>
            <person name="Singh M."/>
            <person name="Singh A."/>
            <person name="Seah K."/>
            <person name="Emmerich C."/>
        </authorList>
    </citation>
    <scope>NUCLEOTIDE SEQUENCE</scope>
    <source>
        <strain evidence="1">DP1</strain>
    </source>
</reference>
<sequence>MMVKLPQCSCQRIFHKEDSLGFSILTYHLLASNIWPPQANCARELVLEEMAAQLYGKHAFA</sequence>
<comment type="caution">
    <text evidence="1">The sequence shown here is derived from an EMBL/GenBank/DDBJ whole genome shotgun (WGS) entry which is preliminary data.</text>
</comment>
<evidence type="ECO:0000313" key="2">
    <source>
        <dbReference type="Proteomes" id="UP001295684"/>
    </source>
</evidence>
<accession>A0AAD1U3Z4</accession>
<dbReference type="AlphaFoldDB" id="A0AAD1U3Z4"/>
<organism evidence="1 2">
    <name type="scientific">Euplotes crassus</name>
    <dbReference type="NCBI Taxonomy" id="5936"/>
    <lineage>
        <taxon>Eukaryota</taxon>
        <taxon>Sar</taxon>
        <taxon>Alveolata</taxon>
        <taxon>Ciliophora</taxon>
        <taxon>Intramacronucleata</taxon>
        <taxon>Spirotrichea</taxon>
        <taxon>Hypotrichia</taxon>
        <taxon>Euplotida</taxon>
        <taxon>Euplotidae</taxon>
        <taxon>Moneuplotes</taxon>
    </lineage>
</organism>
<name>A0AAD1U3Z4_EUPCR</name>
<keyword evidence="2" id="KW-1185">Reference proteome</keyword>
<evidence type="ECO:0000313" key="1">
    <source>
        <dbReference type="EMBL" id="CAI2360067.1"/>
    </source>
</evidence>